<keyword evidence="3" id="KW-1185">Reference proteome</keyword>
<sequence>MEMKRENNGEQNGLQQQDLSSNEDFSQDEVYEEVEFSDQAVISGIVHHLIHPGEAEEDCEEETT</sequence>
<dbReference type="Proteomes" id="UP001139011">
    <property type="component" value="Unassembled WGS sequence"/>
</dbReference>
<proteinExistence type="predicted"/>
<name>A0A9X1XF37_9BACL</name>
<accession>A0A9X1XF37</accession>
<evidence type="ECO:0000313" key="3">
    <source>
        <dbReference type="Proteomes" id="UP001139011"/>
    </source>
</evidence>
<organism evidence="2 3">
    <name type="scientific">Fictibacillus marinisediminis</name>
    <dbReference type="NCBI Taxonomy" id="2878389"/>
    <lineage>
        <taxon>Bacteria</taxon>
        <taxon>Bacillati</taxon>
        <taxon>Bacillota</taxon>
        <taxon>Bacilli</taxon>
        <taxon>Bacillales</taxon>
        <taxon>Fictibacillaceae</taxon>
        <taxon>Fictibacillus</taxon>
    </lineage>
</organism>
<dbReference type="AlphaFoldDB" id="A0A9X1XF37"/>
<protein>
    <submittedName>
        <fullName evidence="2">Uncharacterized protein</fullName>
    </submittedName>
</protein>
<evidence type="ECO:0000256" key="1">
    <source>
        <dbReference type="SAM" id="MobiDB-lite"/>
    </source>
</evidence>
<gene>
    <name evidence="2" type="ORF">LCY76_21530</name>
</gene>
<reference evidence="2" key="1">
    <citation type="submission" date="2021-09" db="EMBL/GenBank/DDBJ databases">
        <title>Genome analysis of Fictibacillus sp. KIGAM418 isolated from marine sediment.</title>
        <authorList>
            <person name="Seo M.-J."/>
            <person name="Cho E.-S."/>
            <person name="Hwang C.Y."/>
        </authorList>
    </citation>
    <scope>NUCLEOTIDE SEQUENCE</scope>
    <source>
        <strain evidence="2">KIGAM418</strain>
    </source>
</reference>
<comment type="caution">
    <text evidence="2">The sequence shown here is derived from an EMBL/GenBank/DDBJ whole genome shotgun (WGS) entry which is preliminary data.</text>
</comment>
<feature type="region of interest" description="Disordered" evidence="1">
    <location>
        <begin position="1"/>
        <end position="33"/>
    </location>
</feature>
<dbReference type="RefSeq" id="WP_248254363.1">
    <property type="nucleotide sequence ID" value="NZ_JAIWJX010000002.1"/>
</dbReference>
<evidence type="ECO:0000313" key="2">
    <source>
        <dbReference type="EMBL" id="MCK6259158.1"/>
    </source>
</evidence>
<dbReference type="EMBL" id="JAIWJX010000002">
    <property type="protein sequence ID" value="MCK6259158.1"/>
    <property type="molecule type" value="Genomic_DNA"/>
</dbReference>